<proteinExistence type="predicted"/>
<evidence type="ECO:0000313" key="1">
    <source>
        <dbReference type="EMBL" id="MFC4859273.1"/>
    </source>
</evidence>
<reference evidence="2" key="1">
    <citation type="journal article" date="2019" name="Int. J. Syst. Evol. Microbiol.">
        <title>The Global Catalogue of Microorganisms (GCM) 10K type strain sequencing project: providing services to taxonomists for standard genome sequencing and annotation.</title>
        <authorList>
            <consortium name="The Broad Institute Genomics Platform"/>
            <consortium name="The Broad Institute Genome Sequencing Center for Infectious Disease"/>
            <person name="Wu L."/>
            <person name="Ma J."/>
        </authorList>
    </citation>
    <scope>NUCLEOTIDE SEQUENCE [LARGE SCALE GENOMIC DNA]</scope>
    <source>
        <strain evidence="2">ZS-22-S1</strain>
    </source>
</reference>
<comment type="caution">
    <text evidence="1">The sequence shown here is derived from an EMBL/GenBank/DDBJ whole genome shotgun (WGS) entry which is preliminary data.</text>
</comment>
<dbReference type="Proteomes" id="UP001595859">
    <property type="component" value="Unassembled WGS sequence"/>
</dbReference>
<keyword evidence="2" id="KW-1185">Reference proteome</keyword>
<organism evidence="1 2">
    <name type="scientific">Actinophytocola glycyrrhizae</name>
    <dbReference type="NCBI Taxonomy" id="2044873"/>
    <lineage>
        <taxon>Bacteria</taxon>
        <taxon>Bacillati</taxon>
        <taxon>Actinomycetota</taxon>
        <taxon>Actinomycetes</taxon>
        <taxon>Pseudonocardiales</taxon>
        <taxon>Pseudonocardiaceae</taxon>
    </lineage>
</organism>
<evidence type="ECO:0008006" key="3">
    <source>
        <dbReference type="Google" id="ProtNLM"/>
    </source>
</evidence>
<dbReference type="RefSeq" id="WP_378062230.1">
    <property type="nucleotide sequence ID" value="NZ_JBHSIS010000027.1"/>
</dbReference>
<protein>
    <recommendedName>
        <fullName evidence="3">Rv3651-like N-terminal domain-containing protein</fullName>
    </recommendedName>
</protein>
<dbReference type="EMBL" id="JBHSIS010000027">
    <property type="protein sequence ID" value="MFC4859273.1"/>
    <property type="molecule type" value="Genomic_DNA"/>
</dbReference>
<name>A0ABV9SEI5_9PSEU</name>
<evidence type="ECO:0000313" key="2">
    <source>
        <dbReference type="Proteomes" id="UP001595859"/>
    </source>
</evidence>
<accession>A0ABV9SEI5</accession>
<gene>
    <name evidence="1" type="ORF">ACFPCV_37745</name>
</gene>
<sequence>MPITELLGTITQHGQVHLAHDTPGDRGTVCTDNSHTPKVITTVLGVVDDDGHEPLLAILHALDLHPDRLCRRCFGPWVRAPYAWQWAARTNSSHADLDAGLDALVVDTSVSAYVLDVTQAGRSSADGFTVLVGGCTPHRFGEVANAAARATARRRERSGARLSAVAIRDDEALASFVYRPHDTMVELYRTDRPPSPFATTINGHRAHRLGWETDVSGGQRGVLPTSAEGTMTITLDGAALIGIDLTAGKVLTWPDGEHAEIVAEFPADPPSSFSAPFTWTTPSGEYQGISFSESGGEHIVVWRRDDTRTWRWFARLDRPPATANWMIAFDEWRMRVTGYVMTHPYPAWTAAHGTTRDVTDLTPVQPDTHC</sequence>